<name>A0ABV0S0X0_9TELE</name>
<comment type="caution">
    <text evidence="1">The sequence shown here is derived from an EMBL/GenBank/DDBJ whole genome shotgun (WGS) entry which is preliminary data.</text>
</comment>
<protein>
    <submittedName>
        <fullName evidence="1">Uncharacterized protein</fullName>
    </submittedName>
</protein>
<evidence type="ECO:0000313" key="1">
    <source>
        <dbReference type="EMBL" id="MEQ2213776.1"/>
    </source>
</evidence>
<proteinExistence type="predicted"/>
<accession>A0ABV0S0X0</accession>
<dbReference type="EMBL" id="JAHRIN010063300">
    <property type="protein sequence ID" value="MEQ2213776.1"/>
    <property type="molecule type" value="Genomic_DNA"/>
</dbReference>
<feature type="non-terminal residue" evidence="1">
    <location>
        <position position="1"/>
    </location>
</feature>
<evidence type="ECO:0000313" key="2">
    <source>
        <dbReference type="Proteomes" id="UP001434883"/>
    </source>
</evidence>
<sequence>VILQTLLIKAEKKLKDGEKVLKEHENIDSAMADSLKQDNSQVERLDTDLQVQVKRLVVALKEITKRERQQIMERVHQDCAKVRDDMSQTVNIQHYLNLLLAETDPFLLIWVRHFQLLCTAMGIGLKIWQTELYKLKY</sequence>
<reference evidence="1 2" key="1">
    <citation type="submission" date="2021-06" db="EMBL/GenBank/DDBJ databases">
        <authorList>
            <person name="Palmer J.M."/>
        </authorList>
    </citation>
    <scope>NUCLEOTIDE SEQUENCE [LARGE SCALE GENOMIC DNA]</scope>
    <source>
        <strain evidence="1 2">XC_2019</strain>
        <tissue evidence="1">Muscle</tissue>
    </source>
</reference>
<organism evidence="1 2">
    <name type="scientific">Xenoophorus captivus</name>
    <dbReference type="NCBI Taxonomy" id="1517983"/>
    <lineage>
        <taxon>Eukaryota</taxon>
        <taxon>Metazoa</taxon>
        <taxon>Chordata</taxon>
        <taxon>Craniata</taxon>
        <taxon>Vertebrata</taxon>
        <taxon>Euteleostomi</taxon>
        <taxon>Actinopterygii</taxon>
        <taxon>Neopterygii</taxon>
        <taxon>Teleostei</taxon>
        <taxon>Neoteleostei</taxon>
        <taxon>Acanthomorphata</taxon>
        <taxon>Ovalentaria</taxon>
        <taxon>Atherinomorphae</taxon>
        <taxon>Cyprinodontiformes</taxon>
        <taxon>Goodeidae</taxon>
        <taxon>Xenoophorus</taxon>
    </lineage>
</organism>
<keyword evidence="2" id="KW-1185">Reference proteome</keyword>
<dbReference type="Proteomes" id="UP001434883">
    <property type="component" value="Unassembled WGS sequence"/>
</dbReference>
<gene>
    <name evidence="1" type="ORF">XENOCAPTIV_020723</name>
</gene>